<feature type="region of interest" description="Disordered" evidence="1">
    <location>
        <begin position="103"/>
        <end position="131"/>
    </location>
</feature>
<dbReference type="Gene3D" id="1.10.238.10">
    <property type="entry name" value="EF-hand"/>
    <property type="match status" value="1"/>
</dbReference>
<comment type="caution">
    <text evidence="4">The sequence shown here is derived from an EMBL/GenBank/DDBJ whole genome shotgun (WGS) entry which is preliminary data.</text>
</comment>
<evidence type="ECO:0000259" key="3">
    <source>
        <dbReference type="PROSITE" id="PS50222"/>
    </source>
</evidence>
<dbReference type="AlphaFoldDB" id="A0AAW6RPR8"/>
<feature type="compositionally biased region" description="Basic and acidic residues" evidence="1">
    <location>
        <begin position="109"/>
        <end position="131"/>
    </location>
</feature>
<keyword evidence="5" id="KW-1185">Reference proteome</keyword>
<sequence length="131" mass="14580">MKTPALPAGLLALLLALPCAAADAPAAETSAGKPAEEPGQGEKQARVWFDMLDTNHDGRLEWKEVRFVPWKPLRSEFHTADTNGDGFLTPDEIRVLAKRRVQERRARKAREAQEKAEKLAREQARAQDAKP</sequence>
<organism evidence="4 5">
    <name type="scientific">Ottowia cancrivicina</name>
    <dbReference type="NCBI Taxonomy" id="3040346"/>
    <lineage>
        <taxon>Bacteria</taxon>
        <taxon>Pseudomonadati</taxon>
        <taxon>Pseudomonadota</taxon>
        <taxon>Betaproteobacteria</taxon>
        <taxon>Burkholderiales</taxon>
        <taxon>Comamonadaceae</taxon>
        <taxon>Ottowia</taxon>
    </lineage>
</organism>
<accession>A0AAW6RPR8</accession>
<protein>
    <recommendedName>
        <fullName evidence="3">EF-hand domain-containing protein</fullName>
    </recommendedName>
</protein>
<name>A0AAW6RPR8_9BURK</name>
<dbReference type="PROSITE" id="PS50222">
    <property type="entry name" value="EF_HAND_2"/>
    <property type="match status" value="1"/>
</dbReference>
<dbReference type="InterPro" id="IPR018247">
    <property type="entry name" value="EF_Hand_1_Ca_BS"/>
</dbReference>
<dbReference type="GO" id="GO:0005509">
    <property type="term" value="F:calcium ion binding"/>
    <property type="evidence" value="ECO:0007669"/>
    <property type="project" value="InterPro"/>
</dbReference>
<evidence type="ECO:0000256" key="1">
    <source>
        <dbReference type="SAM" id="MobiDB-lite"/>
    </source>
</evidence>
<keyword evidence="2" id="KW-0732">Signal</keyword>
<evidence type="ECO:0000256" key="2">
    <source>
        <dbReference type="SAM" id="SignalP"/>
    </source>
</evidence>
<gene>
    <name evidence="4" type="ORF">QB898_12285</name>
</gene>
<dbReference type="Proteomes" id="UP001237156">
    <property type="component" value="Unassembled WGS sequence"/>
</dbReference>
<proteinExistence type="predicted"/>
<dbReference type="EMBL" id="JARVII010000037">
    <property type="protein sequence ID" value="MDG9700476.1"/>
    <property type="molecule type" value="Genomic_DNA"/>
</dbReference>
<feature type="signal peptide" evidence="2">
    <location>
        <begin position="1"/>
        <end position="21"/>
    </location>
</feature>
<dbReference type="PROSITE" id="PS00018">
    <property type="entry name" value="EF_HAND_1"/>
    <property type="match status" value="2"/>
</dbReference>
<dbReference type="SUPFAM" id="SSF47473">
    <property type="entry name" value="EF-hand"/>
    <property type="match status" value="1"/>
</dbReference>
<dbReference type="RefSeq" id="WP_158241654.1">
    <property type="nucleotide sequence ID" value="NZ_JARVII010000037.1"/>
</dbReference>
<feature type="region of interest" description="Disordered" evidence="1">
    <location>
        <begin position="24"/>
        <end position="44"/>
    </location>
</feature>
<dbReference type="InterPro" id="IPR011992">
    <property type="entry name" value="EF-hand-dom_pair"/>
</dbReference>
<evidence type="ECO:0000313" key="5">
    <source>
        <dbReference type="Proteomes" id="UP001237156"/>
    </source>
</evidence>
<feature type="chain" id="PRO_5043655801" description="EF-hand domain-containing protein" evidence="2">
    <location>
        <begin position="22"/>
        <end position="131"/>
    </location>
</feature>
<dbReference type="Pfam" id="PF13202">
    <property type="entry name" value="EF-hand_5"/>
    <property type="match status" value="2"/>
</dbReference>
<evidence type="ECO:0000313" key="4">
    <source>
        <dbReference type="EMBL" id="MDG9700476.1"/>
    </source>
</evidence>
<reference evidence="4 5" key="1">
    <citation type="submission" date="2023-04" db="EMBL/GenBank/DDBJ databases">
        <title>Ottowia paracancer sp. nov., isolated from human stomach.</title>
        <authorList>
            <person name="Song Y."/>
        </authorList>
    </citation>
    <scope>NUCLEOTIDE SEQUENCE [LARGE SCALE GENOMIC DNA]</scope>
    <source>
        <strain evidence="4 5">10c7w1</strain>
    </source>
</reference>
<feature type="domain" description="EF-hand" evidence="3">
    <location>
        <begin position="68"/>
        <end position="103"/>
    </location>
</feature>
<dbReference type="InterPro" id="IPR002048">
    <property type="entry name" value="EF_hand_dom"/>
</dbReference>